<evidence type="ECO:0000256" key="10">
    <source>
        <dbReference type="ARBA" id="ARBA00061949"/>
    </source>
</evidence>
<evidence type="ECO:0000256" key="2">
    <source>
        <dbReference type="ARBA" id="ARBA00022517"/>
    </source>
</evidence>
<dbReference type="RefSeq" id="XP_009049050.1">
    <property type="nucleotide sequence ID" value="XM_009050802.1"/>
</dbReference>
<dbReference type="Pfam" id="PF04438">
    <property type="entry name" value="zf-HIT"/>
    <property type="match status" value="1"/>
</dbReference>
<keyword evidence="4" id="KW-0479">Metal-binding</keyword>
<reference evidence="15 16" key="1">
    <citation type="journal article" date="2013" name="Nature">
        <title>Insights into bilaterian evolution from three spiralian genomes.</title>
        <authorList>
            <person name="Simakov O."/>
            <person name="Marletaz F."/>
            <person name="Cho S.J."/>
            <person name="Edsinger-Gonzales E."/>
            <person name="Havlak P."/>
            <person name="Hellsten U."/>
            <person name="Kuo D.H."/>
            <person name="Larsson T."/>
            <person name="Lv J."/>
            <person name="Arendt D."/>
            <person name="Savage R."/>
            <person name="Osoegawa K."/>
            <person name="de Jong P."/>
            <person name="Grimwood J."/>
            <person name="Chapman J.A."/>
            <person name="Shapiro H."/>
            <person name="Aerts A."/>
            <person name="Otillar R.P."/>
            <person name="Terry A.Y."/>
            <person name="Boore J.L."/>
            <person name="Grigoriev I.V."/>
            <person name="Lindberg D.R."/>
            <person name="Seaver E.C."/>
            <person name="Weisblat D.A."/>
            <person name="Putnam N.H."/>
            <person name="Rokhsar D.S."/>
        </authorList>
    </citation>
    <scope>NUCLEOTIDE SEQUENCE [LARGE SCALE GENOMIC DNA]</scope>
</reference>
<dbReference type="PANTHER" id="PTHR13483">
    <property type="entry name" value="BOX C_D SNORNA PROTEIN 1-RELATED"/>
    <property type="match status" value="1"/>
</dbReference>
<dbReference type="Proteomes" id="UP000030746">
    <property type="component" value="Unassembled WGS sequence"/>
</dbReference>
<evidence type="ECO:0000256" key="4">
    <source>
        <dbReference type="ARBA" id="ARBA00022723"/>
    </source>
</evidence>
<dbReference type="Gene3D" id="3.30.60.190">
    <property type="match status" value="1"/>
</dbReference>
<dbReference type="GeneID" id="20234397"/>
<dbReference type="GO" id="GO:0070761">
    <property type="term" value="C:pre-snoRNP complex"/>
    <property type="evidence" value="ECO:0007669"/>
    <property type="project" value="TreeGrafter"/>
</dbReference>
<dbReference type="GO" id="GO:0048254">
    <property type="term" value="P:snoRNA localization"/>
    <property type="evidence" value="ECO:0007669"/>
    <property type="project" value="TreeGrafter"/>
</dbReference>
<organism evidence="15 16">
    <name type="scientific">Lottia gigantea</name>
    <name type="common">Giant owl limpet</name>
    <dbReference type="NCBI Taxonomy" id="225164"/>
    <lineage>
        <taxon>Eukaryota</taxon>
        <taxon>Metazoa</taxon>
        <taxon>Spiralia</taxon>
        <taxon>Lophotrochozoa</taxon>
        <taxon>Mollusca</taxon>
        <taxon>Gastropoda</taxon>
        <taxon>Patellogastropoda</taxon>
        <taxon>Lottioidea</taxon>
        <taxon>Lottiidae</taxon>
        <taxon>Lottia</taxon>
    </lineage>
</organism>
<dbReference type="GO" id="GO:0000463">
    <property type="term" value="P:maturation of LSU-rRNA from tricistronic rRNA transcript (SSU-rRNA, 5.8S rRNA, LSU-rRNA)"/>
    <property type="evidence" value="ECO:0007669"/>
    <property type="project" value="TreeGrafter"/>
</dbReference>
<evidence type="ECO:0000256" key="5">
    <source>
        <dbReference type="ARBA" id="ARBA00022771"/>
    </source>
</evidence>
<keyword evidence="5 13" id="KW-0863">Zinc-finger</keyword>
<protein>
    <recommendedName>
        <fullName evidence="11">Box C/D snoRNA protein 1</fullName>
    </recommendedName>
    <alternativeName>
        <fullName evidence="12">Zinc finger HIT domain-containing protein 6</fullName>
    </alternativeName>
</protein>
<comment type="subunit">
    <text evidence="10">Interacts with FBL, SNU13, NOP58, NUFIP1, RUVBL1, RUVBL2 and TAF9. Interacts (via HIT-type zinc finger) with the RUVBL1/RUVBL2 complex in the presence of ADP.</text>
</comment>
<dbReference type="InterPro" id="IPR057721">
    <property type="entry name" value="BCD1_alpha/beta"/>
</dbReference>
<dbReference type="HOGENOM" id="CLU_025524_2_0_1"/>
<accession>V4AYN1</accession>
<dbReference type="Pfam" id="PF25790">
    <property type="entry name" value="BCD1"/>
    <property type="match status" value="1"/>
</dbReference>
<dbReference type="CDD" id="cd23023">
    <property type="entry name" value="zf-HIT_BCD1"/>
    <property type="match status" value="1"/>
</dbReference>
<dbReference type="PROSITE" id="PS51083">
    <property type="entry name" value="ZF_HIT"/>
    <property type="match status" value="1"/>
</dbReference>
<keyword evidence="1" id="KW-1017">Isopeptide bond</keyword>
<keyword evidence="2" id="KW-0690">Ribosome biogenesis</keyword>
<evidence type="ECO:0000313" key="16">
    <source>
        <dbReference type="Proteomes" id="UP000030746"/>
    </source>
</evidence>
<evidence type="ECO:0000256" key="9">
    <source>
        <dbReference type="ARBA" id="ARBA00049654"/>
    </source>
</evidence>
<gene>
    <name evidence="15" type="ORF">LOTGIDRAFT_141139</name>
</gene>
<feature type="domain" description="HIT-type" evidence="14">
    <location>
        <begin position="6"/>
        <end position="40"/>
    </location>
</feature>
<dbReference type="GO" id="GO:0005634">
    <property type="term" value="C:nucleus"/>
    <property type="evidence" value="ECO:0007669"/>
    <property type="project" value="TreeGrafter"/>
</dbReference>
<dbReference type="KEGG" id="lgi:LOTGIDRAFT_141139"/>
<sequence>LTFFRCIDCNENLAKYTCPRCMIKTCSLMCVKKHKLEKDCNGVRDKTAYISINKFSETDLLSDYRLLEDTARKVSNANRDDLRLRKDRPHPVNQLIKMARERQTDLKVLPYPMSRRKTNSTRYLFRDKEISWKVDLIFPQANVSYTETRVNEKRTIEEILIKYISQTESDPVIRQKLKQYVNSNSDDYKIFLLVENRPTNDTRYCELDKEKSIKDNLCGKTIVENPSLYIVLKDEWSEYPLLSHGNIYAFISIYRAITIPLN</sequence>
<dbReference type="GO" id="GO:0008270">
    <property type="term" value="F:zinc ion binding"/>
    <property type="evidence" value="ECO:0007669"/>
    <property type="project" value="UniProtKB-UniRule"/>
</dbReference>
<evidence type="ECO:0000256" key="1">
    <source>
        <dbReference type="ARBA" id="ARBA00022499"/>
    </source>
</evidence>
<keyword evidence="7" id="KW-0832">Ubl conjugation</keyword>
<dbReference type="PANTHER" id="PTHR13483:SF3">
    <property type="entry name" value="BOX C_D SNORNA PROTEIN 1"/>
    <property type="match status" value="1"/>
</dbReference>
<evidence type="ECO:0000256" key="12">
    <source>
        <dbReference type="ARBA" id="ARBA00077531"/>
    </source>
</evidence>
<dbReference type="OMA" id="YWRVEWL"/>
<dbReference type="FunFam" id="3.30.60.190:FF:000001">
    <property type="entry name" value="box C/D snoRNA protein 1"/>
    <property type="match status" value="1"/>
</dbReference>
<evidence type="ECO:0000256" key="3">
    <source>
        <dbReference type="ARBA" id="ARBA00022553"/>
    </source>
</evidence>
<keyword evidence="6" id="KW-0862">Zinc</keyword>
<evidence type="ECO:0000313" key="15">
    <source>
        <dbReference type="EMBL" id="ESP00241.1"/>
    </source>
</evidence>
<evidence type="ECO:0000256" key="13">
    <source>
        <dbReference type="PROSITE-ProRule" id="PRU00453"/>
    </source>
</evidence>
<dbReference type="AlphaFoldDB" id="V4AYN1"/>
<comment type="similarity">
    <text evidence="9">Belongs to the BCD1 family.</text>
</comment>
<dbReference type="InterPro" id="IPR051639">
    <property type="entry name" value="BCD1"/>
</dbReference>
<dbReference type="EMBL" id="KB200802">
    <property type="protein sequence ID" value="ESP00241.1"/>
    <property type="molecule type" value="Genomic_DNA"/>
</dbReference>
<dbReference type="InterPro" id="IPR007529">
    <property type="entry name" value="Znf_HIT"/>
</dbReference>
<keyword evidence="16" id="KW-1185">Reference proteome</keyword>
<proteinExistence type="inferred from homology"/>
<dbReference type="OrthoDB" id="272357at2759"/>
<dbReference type="STRING" id="225164.V4AYN1"/>
<dbReference type="SUPFAM" id="SSF144232">
    <property type="entry name" value="HIT/MYND zinc finger-like"/>
    <property type="match status" value="1"/>
</dbReference>
<evidence type="ECO:0000256" key="7">
    <source>
        <dbReference type="ARBA" id="ARBA00022843"/>
    </source>
</evidence>
<evidence type="ECO:0000256" key="6">
    <source>
        <dbReference type="ARBA" id="ARBA00022833"/>
    </source>
</evidence>
<dbReference type="CTD" id="20234397"/>
<evidence type="ECO:0000256" key="8">
    <source>
        <dbReference type="ARBA" id="ARBA00049598"/>
    </source>
</evidence>
<feature type="non-terminal residue" evidence="15">
    <location>
        <position position="1"/>
    </location>
</feature>
<comment type="function">
    <text evidence="8">Required for box C/D snoRNAs accumulation involved in snoRNA processing, snoRNA transport to the nucleolus and ribosome biogenesis.</text>
</comment>
<evidence type="ECO:0000259" key="14">
    <source>
        <dbReference type="PROSITE" id="PS51083"/>
    </source>
</evidence>
<dbReference type="GO" id="GO:0000492">
    <property type="term" value="P:box C/D snoRNP assembly"/>
    <property type="evidence" value="ECO:0007669"/>
    <property type="project" value="TreeGrafter"/>
</dbReference>
<keyword evidence="3" id="KW-0597">Phosphoprotein</keyword>
<evidence type="ECO:0000256" key="11">
    <source>
        <dbReference type="ARBA" id="ARBA00068630"/>
    </source>
</evidence>
<name>V4AYN1_LOTGI</name>